<dbReference type="InterPro" id="IPR050858">
    <property type="entry name" value="Mal-CoA-ACP_Trans/PKS_FabD"/>
</dbReference>
<dbReference type="FunFam" id="3.30.70.250:FF:000001">
    <property type="entry name" value="Malonyl CoA-acyl carrier protein transacylase"/>
    <property type="match status" value="1"/>
</dbReference>
<evidence type="ECO:0000256" key="1">
    <source>
        <dbReference type="ARBA" id="ARBA00013258"/>
    </source>
</evidence>
<dbReference type="Gene3D" id="3.30.70.250">
    <property type="entry name" value="Malonyl-CoA ACP transacylase, ACP-binding"/>
    <property type="match status" value="1"/>
</dbReference>
<organism evidence="9 10">
    <name type="scientific">Sulfuricurvum kujiense</name>
    <dbReference type="NCBI Taxonomy" id="148813"/>
    <lineage>
        <taxon>Bacteria</taxon>
        <taxon>Pseudomonadati</taxon>
        <taxon>Campylobacterota</taxon>
        <taxon>Epsilonproteobacteria</taxon>
        <taxon>Campylobacterales</taxon>
        <taxon>Sulfurimonadaceae</taxon>
        <taxon>Sulfuricurvum</taxon>
    </lineage>
</organism>
<evidence type="ECO:0000256" key="3">
    <source>
        <dbReference type="ARBA" id="ARBA00022679"/>
    </source>
</evidence>
<dbReference type="InterPro" id="IPR001227">
    <property type="entry name" value="Ac_transferase_dom_sf"/>
</dbReference>
<dbReference type="SMART" id="SM00827">
    <property type="entry name" value="PKS_AT"/>
    <property type="match status" value="1"/>
</dbReference>
<dbReference type="RefSeq" id="WP_294893332.1">
    <property type="nucleotide sequence ID" value="NZ_DLUI01000025.1"/>
</dbReference>
<dbReference type="Gene3D" id="3.40.366.10">
    <property type="entry name" value="Malonyl-Coenzyme A Acyl Carrier Protein, domain 2"/>
    <property type="match status" value="1"/>
</dbReference>
<keyword evidence="3 6" id="KW-0808">Transferase</keyword>
<dbReference type="EMBL" id="DLUI01000025">
    <property type="protein sequence ID" value="DAB39274.1"/>
    <property type="molecule type" value="Genomic_DNA"/>
</dbReference>
<reference evidence="9 10" key="1">
    <citation type="journal article" date="2017" name="Front. Microbiol.">
        <title>Comparative Genomic Analysis of the Class Epsilonproteobacteria and Proposed Reclassification to Epsilonbacteraeota (phyl. nov.).</title>
        <authorList>
            <person name="Waite D.W."/>
            <person name="Vanwonterghem I."/>
            <person name="Rinke C."/>
            <person name="Parks D.H."/>
            <person name="Zhang Y."/>
            <person name="Takai K."/>
            <person name="Sievert S.M."/>
            <person name="Simon J."/>
            <person name="Campbell B.J."/>
            <person name="Hanson T.E."/>
            <person name="Woyke T."/>
            <person name="Klotz M.G."/>
            <person name="Hugenholtz P."/>
        </authorList>
    </citation>
    <scope>NUCLEOTIDE SEQUENCE [LARGE SCALE GENOMIC DNA]</scope>
    <source>
        <strain evidence="9">UBA12443</strain>
    </source>
</reference>
<evidence type="ECO:0000256" key="7">
    <source>
        <dbReference type="PIRSR" id="PIRSR000446-1"/>
    </source>
</evidence>
<evidence type="ECO:0000256" key="5">
    <source>
        <dbReference type="ARBA" id="ARBA00048462"/>
    </source>
</evidence>
<dbReference type="PANTHER" id="PTHR42681">
    <property type="entry name" value="MALONYL-COA-ACYL CARRIER PROTEIN TRANSACYLASE, MITOCHONDRIAL"/>
    <property type="match status" value="1"/>
</dbReference>
<dbReference type="PIRSF" id="PIRSF000446">
    <property type="entry name" value="Mct"/>
    <property type="match status" value="1"/>
</dbReference>
<dbReference type="InterPro" id="IPR016036">
    <property type="entry name" value="Malonyl_transacylase_ACP-bd"/>
</dbReference>
<dbReference type="InterPro" id="IPR024925">
    <property type="entry name" value="Malonyl_CoA-ACP_transAc"/>
</dbReference>
<feature type="domain" description="Malonyl-CoA:ACP transacylase (MAT)" evidence="8">
    <location>
        <begin position="8"/>
        <end position="307"/>
    </location>
</feature>
<accession>A0A2D3WNF3</accession>
<evidence type="ECO:0000256" key="6">
    <source>
        <dbReference type="PIRNR" id="PIRNR000446"/>
    </source>
</evidence>
<keyword evidence="4 6" id="KW-0012">Acyltransferase</keyword>
<dbReference type="PANTHER" id="PTHR42681:SF1">
    <property type="entry name" value="MALONYL-COA-ACYL CARRIER PROTEIN TRANSACYLASE, MITOCHONDRIAL"/>
    <property type="match status" value="1"/>
</dbReference>
<dbReference type="EC" id="2.3.1.39" evidence="1 6"/>
<evidence type="ECO:0000259" key="8">
    <source>
        <dbReference type="SMART" id="SM00827"/>
    </source>
</evidence>
<comment type="catalytic activity">
    <reaction evidence="5 6">
        <text>holo-[ACP] + malonyl-CoA = malonyl-[ACP] + CoA</text>
        <dbReference type="Rhea" id="RHEA:41792"/>
        <dbReference type="Rhea" id="RHEA-COMP:9623"/>
        <dbReference type="Rhea" id="RHEA-COMP:9685"/>
        <dbReference type="ChEBI" id="CHEBI:57287"/>
        <dbReference type="ChEBI" id="CHEBI:57384"/>
        <dbReference type="ChEBI" id="CHEBI:64479"/>
        <dbReference type="ChEBI" id="CHEBI:78449"/>
        <dbReference type="EC" id="2.3.1.39"/>
    </reaction>
</comment>
<feature type="active site" evidence="7">
    <location>
        <position position="202"/>
    </location>
</feature>
<protein>
    <recommendedName>
        <fullName evidence="2 6">Malonyl CoA-acyl carrier protein transacylase</fullName>
        <ecNumber evidence="1 6">2.3.1.39</ecNumber>
    </recommendedName>
</protein>
<name>A0A2D3WNF3_9BACT</name>
<dbReference type="GO" id="GO:0005829">
    <property type="term" value="C:cytosol"/>
    <property type="evidence" value="ECO:0007669"/>
    <property type="project" value="TreeGrafter"/>
</dbReference>
<evidence type="ECO:0000313" key="10">
    <source>
        <dbReference type="Proteomes" id="UP000228859"/>
    </source>
</evidence>
<dbReference type="GO" id="GO:0006633">
    <property type="term" value="P:fatty acid biosynthetic process"/>
    <property type="evidence" value="ECO:0007669"/>
    <property type="project" value="TreeGrafter"/>
</dbReference>
<evidence type="ECO:0000256" key="2">
    <source>
        <dbReference type="ARBA" id="ARBA00018953"/>
    </source>
</evidence>
<dbReference type="InterPro" id="IPR016035">
    <property type="entry name" value="Acyl_Trfase/lysoPLipase"/>
</dbReference>
<dbReference type="NCBIfam" id="TIGR00128">
    <property type="entry name" value="fabD"/>
    <property type="match status" value="1"/>
</dbReference>
<dbReference type="AlphaFoldDB" id="A0A2D3WNF3"/>
<gene>
    <name evidence="9" type="primary">fabD</name>
    <name evidence="9" type="ORF">CFH83_01495</name>
</gene>
<dbReference type="SUPFAM" id="SSF55048">
    <property type="entry name" value="Probable ACP-binding domain of malonyl-CoA ACP transacylase"/>
    <property type="match status" value="1"/>
</dbReference>
<dbReference type="GO" id="GO:0004314">
    <property type="term" value="F:[acyl-carrier-protein] S-malonyltransferase activity"/>
    <property type="evidence" value="ECO:0007669"/>
    <property type="project" value="UniProtKB-EC"/>
</dbReference>
<evidence type="ECO:0000313" key="9">
    <source>
        <dbReference type="EMBL" id="DAB39274.1"/>
    </source>
</evidence>
<dbReference type="InterPro" id="IPR014043">
    <property type="entry name" value="Acyl_transferase_dom"/>
</dbReference>
<proteinExistence type="inferred from homology"/>
<dbReference type="SUPFAM" id="SSF52151">
    <property type="entry name" value="FabD/lysophospholipase-like"/>
    <property type="match status" value="1"/>
</dbReference>
<feature type="active site" evidence="7">
    <location>
        <position position="92"/>
    </location>
</feature>
<dbReference type="Pfam" id="PF00698">
    <property type="entry name" value="Acyl_transf_1"/>
    <property type="match status" value="1"/>
</dbReference>
<dbReference type="InterPro" id="IPR004410">
    <property type="entry name" value="Malonyl_CoA-ACP_transAc_FabD"/>
</dbReference>
<evidence type="ECO:0000256" key="4">
    <source>
        <dbReference type="ARBA" id="ARBA00023315"/>
    </source>
</evidence>
<comment type="similarity">
    <text evidence="6">Belongs to the fabD family.</text>
</comment>
<dbReference type="Proteomes" id="UP000228859">
    <property type="component" value="Unassembled WGS sequence"/>
</dbReference>
<sequence length="311" mass="33596">MSKKIAMIFPGQGSQSIGMGKSFYENSALAREMFEKAGERIGVDFTKLLFEENAQLDQTEYTQPAILLVSMIAYKLFQEAHPSDAVMFLGHSLGEFSALCAAGAIDYVDAVELVHKRGKLMSGACESINAGMMAILGLDDAVVEELCTNANREGKQVWPANYNQAGQLVVAGIKEDLQAMESVFKEAGAKRALLLNMSIASHCPLLSSAMDPLGEAMEAMVCENFSAPIVSNVSTEKYATKEEALKLLKIQLIQPVKYKQSIEAIAGEIDMMIEFGNGAVLKGLNKRNAPDVETVGISDMDSLAKVCEAFS</sequence>
<comment type="caution">
    <text evidence="9">The sequence shown here is derived from an EMBL/GenBank/DDBJ whole genome shotgun (WGS) entry which is preliminary data.</text>
</comment>